<evidence type="ECO:0000256" key="8">
    <source>
        <dbReference type="ARBA" id="ARBA00022917"/>
    </source>
</evidence>
<feature type="binding site" evidence="12 13">
    <location>
        <position position="284"/>
    </location>
    <ligand>
        <name>L-serine</name>
        <dbReference type="ChEBI" id="CHEBI:33384"/>
    </ligand>
</feature>
<dbReference type="Proteomes" id="UP000190027">
    <property type="component" value="Unassembled WGS sequence"/>
</dbReference>
<dbReference type="GO" id="GO:0006434">
    <property type="term" value="P:seryl-tRNA aminoacylation"/>
    <property type="evidence" value="ECO:0007669"/>
    <property type="project" value="UniProtKB-UniRule"/>
</dbReference>
<keyword evidence="5 12" id="KW-0436">Ligase</keyword>
<keyword evidence="9 12" id="KW-0030">Aminoacyl-tRNA synthetase</keyword>
<dbReference type="PANTHER" id="PTHR43697:SF1">
    <property type="entry name" value="SERINE--TRNA LIGASE"/>
    <property type="match status" value="1"/>
</dbReference>
<evidence type="ECO:0000256" key="7">
    <source>
        <dbReference type="ARBA" id="ARBA00022840"/>
    </source>
</evidence>
<accession>A0A1T4W5N0</accession>
<keyword evidence="19" id="KW-1185">Reference proteome</keyword>
<evidence type="ECO:0000256" key="1">
    <source>
        <dbReference type="ARBA" id="ARBA00004496"/>
    </source>
</evidence>
<dbReference type="AlphaFoldDB" id="A0A1T4W5N0"/>
<comment type="caution">
    <text evidence="12">Lacks conserved residue(s) required for the propagation of feature annotation.</text>
</comment>
<evidence type="ECO:0000256" key="2">
    <source>
        <dbReference type="ARBA" id="ARBA00005045"/>
    </source>
</evidence>
<dbReference type="CDD" id="cd00770">
    <property type="entry name" value="SerRS_core"/>
    <property type="match status" value="1"/>
</dbReference>
<keyword evidence="4 12" id="KW-0963">Cytoplasm</keyword>
<keyword evidence="7 12" id="KW-0067">ATP-binding</keyword>
<comment type="catalytic activity">
    <reaction evidence="11 12">
        <text>tRNA(Ser) + L-serine + ATP = L-seryl-tRNA(Ser) + AMP + diphosphate + H(+)</text>
        <dbReference type="Rhea" id="RHEA:12292"/>
        <dbReference type="Rhea" id="RHEA-COMP:9669"/>
        <dbReference type="Rhea" id="RHEA-COMP:9703"/>
        <dbReference type="ChEBI" id="CHEBI:15378"/>
        <dbReference type="ChEBI" id="CHEBI:30616"/>
        <dbReference type="ChEBI" id="CHEBI:33019"/>
        <dbReference type="ChEBI" id="CHEBI:33384"/>
        <dbReference type="ChEBI" id="CHEBI:78442"/>
        <dbReference type="ChEBI" id="CHEBI:78533"/>
        <dbReference type="ChEBI" id="CHEBI:456215"/>
        <dbReference type="EC" id="6.1.1.11"/>
    </reaction>
</comment>
<dbReference type="InterPro" id="IPR002317">
    <property type="entry name" value="Ser-tRNA-ligase_type_1"/>
</dbReference>
<reference evidence="18 19" key="1">
    <citation type="submission" date="2017-02" db="EMBL/GenBank/DDBJ databases">
        <authorList>
            <person name="Peterson S.W."/>
        </authorList>
    </citation>
    <scope>NUCLEOTIDE SEQUENCE [LARGE SCALE GENOMIC DNA]</scope>
    <source>
        <strain evidence="18 19">DSM 16080</strain>
    </source>
</reference>
<dbReference type="UniPathway" id="UPA00906">
    <property type="reaction ID" value="UER00895"/>
</dbReference>
<dbReference type="InterPro" id="IPR042103">
    <property type="entry name" value="SerRS_1_N_sf"/>
</dbReference>
<evidence type="ECO:0000256" key="10">
    <source>
        <dbReference type="ARBA" id="ARBA00047929"/>
    </source>
</evidence>
<comment type="subcellular location">
    <subcellularLocation>
        <location evidence="1 12">Cytoplasm</location>
    </subcellularLocation>
</comment>
<dbReference type="Gene3D" id="3.30.930.10">
    <property type="entry name" value="Bira Bifunctional Protein, Domain 2"/>
    <property type="match status" value="1"/>
</dbReference>
<feature type="domain" description="Aminoacyl-transfer RNA synthetases class-II family profile" evidence="17">
    <location>
        <begin position="185"/>
        <end position="409"/>
    </location>
</feature>
<dbReference type="PIRSF" id="PIRSF001529">
    <property type="entry name" value="Ser-tRNA-synth_IIa"/>
    <property type="match status" value="1"/>
</dbReference>
<feature type="binding site" evidence="13">
    <location>
        <position position="230"/>
    </location>
    <ligand>
        <name>L-serine</name>
        <dbReference type="ChEBI" id="CHEBI:33384"/>
    </ligand>
</feature>
<dbReference type="GO" id="GO:0016260">
    <property type="term" value="P:selenocysteine biosynthetic process"/>
    <property type="evidence" value="ECO:0007669"/>
    <property type="project" value="UniProtKB-UniRule"/>
</dbReference>
<feature type="coiled-coil region" evidence="15">
    <location>
        <begin position="30"/>
        <end position="64"/>
    </location>
</feature>
<organism evidence="18 19">
    <name type="scientific">Paucidesulfovibrio gracilis DSM 16080</name>
    <dbReference type="NCBI Taxonomy" id="1121449"/>
    <lineage>
        <taxon>Bacteria</taxon>
        <taxon>Pseudomonadati</taxon>
        <taxon>Thermodesulfobacteriota</taxon>
        <taxon>Desulfovibrionia</taxon>
        <taxon>Desulfovibrionales</taxon>
        <taxon>Desulfovibrionaceae</taxon>
        <taxon>Paucidesulfovibrio</taxon>
    </lineage>
</organism>
<evidence type="ECO:0000313" key="19">
    <source>
        <dbReference type="Proteomes" id="UP000190027"/>
    </source>
</evidence>
<feature type="binding site" evidence="13">
    <location>
        <position position="261"/>
    </location>
    <ligand>
        <name>L-serine</name>
        <dbReference type="ChEBI" id="CHEBI:33384"/>
    </ligand>
</feature>
<evidence type="ECO:0000256" key="5">
    <source>
        <dbReference type="ARBA" id="ARBA00022598"/>
    </source>
</evidence>
<dbReference type="SUPFAM" id="SSF55681">
    <property type="entry name" value="Class II aaRS and biotin synthetases"/>
    <property type="match status" value="1"/>
</dbReference>
<feature type="region of interest" description="Disordered" evidence="16">
    <location>
        <begin position="105"/>
        <end position="126"/>
    </location>
</feature>
<comment type="function">
    <text evidence="12">Catalyzes the attachment of serine to tRNA(Ser). Is also able to aminoacylate tRNA(Sec) with serine, to form the misacylated tRNA L-seryl-tRNA(Sec), which will be further converted into selenocysteinyl-tRNA(Sec).</text>
</comment>
<dbReference type="SUPFAM" id="SSF46589">
    <property type="entry name" value="tRNA-binding arm"/>
    <property type="match status" value="1"/>
</dbReference>
<evidence type="ECO:0000256" key="16">
    <source>
        <dbReference type="SAM" id="MobiDB-lite"/>
    </source>
</evidence>
<dbReference type="InterPro" id="IPR006195">
    <property type="entry name" value="aa-tRNA-synth_II"/>
</dbReference>
<feature type="binding site" evidence="12 14">
    <location>
        <begin position="261"/>
        <end position="263"/>
    </location>
    <ligand>
        <name>ATP</name>
        <dbReference type="ChEBI" id="CHEBI:30616"/>
    </ligand>
</feature>
<name>A0A1T4W5N0_9BACT</name>
<feature type="binding site" evidence="12 14">
    <location>
        <begin position="348"/>
        <end position="351"/>
    </location>
    <ligand>
        <name>ATP</name>
        <dbReference type="ChEBI" id="CHEBI:30616"/>
    </ligand>
</feature>
<comment type="catalytic activity">
    <reaction evidence="10 12">
        <text>tRNA(Sec) + L-serine + ATP = L-seryl-tRNA(Sec) + AMP + diphosphate + H(+)</text>
        <dbReference type="Rhea" id="RHEA:42580"/>
        <dbReference type="Rhea" id="RHEA-COMP:9742"/>
        <dbReference type="Rhea" id="RHEA-COMP:10128"/>
        <dbReference type="ChEBI" id="CHEBI:15378"/>
        <dbReference type="ChEBI" id="CHEBI:30616"/>
        <dbReference type="ChEBI" id="CHEBI:33019"/>
        <dbReference type="ChEBI" id="CHEBI:33384"/>
        <dbReference type="ChEBI" id="CHEBI:78442"/>
        <dbReference type="ChEBI" id="CHEBI:78533"/>
        <dbReference type="ChEBI" id="CHEBI:456215"/>
        <dbReference type="EC" id="6.1.1.11"/>
    </reaction>
</comment>
<dbReference type="GO" id="GO:0005737">
    <property type="term" value="C:cytoplasm"/>
    <property type="evidence" value="ECO:0007669"/>
    <property type="project" value="UniProtKB-SubCell"/>
</dbReference>
<comment type="subunit">
    <text evidence="12">Homodimer. The tRNA molecule binds across the dimer.</text>
</comment>
<sequence length="426" mass="48059">MLDLKFVRGNLDTVREALTRRRAALDVADFAELDERRRALTREVETLKAERNATSAKIAQKKRAKEDASDLIASMSSVGAHIKELDASLEEVEERERDWLLSCPNLLHESTPDGESEDDNPEVRRWGTPRDFDFPIKDHADLGTDLGLVDFERAAKLAGSRFAVSYGSVARMERALAMWMLDTHINEHDMIEVTPPFMVNRATMQGTGQLPKFEEDLFRLDFKDFYLIPTAEVPLTNLHAGEVLAETDLPRGYCAFTPCFRSEAGSYGKDTKGLIRQHQFQKVEMVYFAHPDNSYDVLEQMTAQAEKLLQRLELPYRVISLCTGDIGFSATKTYDLEVWLPAQNNYREISSCSNTEDFQARRADIRFQPAGSKKKGYVHTLNGSGLAVGRTLVAVLENYQQKDGSIVVPEVLRPYMGGLEVIEPAK</sequence>
<dbReference type="InterPro" id="IPR015866">
    <property type="entry name" value="Ser-tRNA-synth_1_N"/>
</dbReference>
<dbReference type="PRINTS" id="PR00981">
    <property type="entry name" value="TRNASYNTHSER"/>
</dbReference>
<dbReference type="InterPro" id="IPR033729">
    <property type="entry name" value="SerRS_core"/>
</dbReference>
<feature type="binding site" evidence="12">
    <location>
        <begin position="230"/>
        <end position="232"/>
    </location>
    <ligand>
        <name>L-serine</name>
        <dbReference type="ChEBI" id="CHEBI:33384"/>
    </ligand>
</feature>
<feature type="binding site" evidence="12">
    <location>
        <position position="384"/>
    </location>
    <ligand>
        <name>L-serine</name>
        <dbReference type="ChEBI" id="CHEBI:33384"/>
    </ligand>
</feature>
<comment type="domain">
    <text evidence="12">Consists of two distinct domains, a catalytic core and a N-terminal extension that is involved in tRNA binding.</text>
</comment>
<evidence type="ECO:0000256" key="6">
    <source>
        <dbReference type="ARBA" id="ARBA00022741"/>
    </source>
</evidence>
<evidence type="ECO:0000256" key="9">
    <source>
        <dbReference type="ARBA" id="ARBA00023146"/>
    </source>
</evidence>
<keyword evidence="8 12" id="KW-0648">Protein biosynthesis</keyword>
<dbReference type="Pfam" id="PF00587">
    <property type="entry name" value="tRNA-synt_2b"/>
    <property type="match status" value="1"/>
</dbReference>
<evidence type="ECO:0000256" key="15">
    <source>
        <dbReference type="SAM" id="Coils"/>
    </source>
</evidence>
<protein>
    <recommendedName>
        <fullName evidence="12">Serine--tRNA ligase</fullName>
        <ecNumber evidence="12">6.1.1.11</ecNumber>
    </recommendedName>
    <alternativeName>
        <fullName evidence="12">Seryl-tRNA synthetase</fullName>
        <shortName evidence="12">SerRS</shortName>
    </alternativeName>
    <alternativeName>
        <fullName evidence="12">Seryl-tRNA(Ser/Sec) synthetase</fullName>
    </alternativeName>
</protein>
<dbReference type="InterPro" id="IPR045864">
    <property type="entry name" value="aa-tRNA-synth_II/BPL/LPL"/>
</dbReference>
<dbReference type="EMBL" id="FUYC01000001">
    <property type="protein sequence ID" value="SKA72546.1"/>
    <property type="molecule type" value="Genomic_DNA"/>
</dbReference>
<keyword evidence="6 12" id="KW-0547">Nucleotide-binding</keyword>
<gene>
    <name evidence="12" type="primary">serS</name>
    <name evidence="18" type="ORF">SAMN02745704_00432</name>
</gene>
<comment type="pathway">
    <text evidence="2 12">Aminoacyl-tRNA biosynthesis; selenocysteinyl-tRNA(Sec) biosynthesis; L-seryl-tRNA(Sec) from L-serine and tRNA(Sec): step 1/1.</text>
</comment>
<keyword evidence="15" id="KW-0175">Coiled coil</keyword>
<dbReference type="GO" id="GO:0004828">
    <property type="term" value="F:serine-tRNA ligase activity"/>
    <property type="evidence" value="ECO:0007669"/>
    <property type="project" value="UniProtKB-UniRule"/>
</dbReference>
<dbReference type="InterPro" id="IPR010978">
    <property type="entry name" value="tRNA-bd_arm"/>
</dbReference>
<dbReference type="RefSeq" id="WP_078715997.1">
    <property type="nucleotide sequence ID" value="NZ_FUYC01000001.1"/>
</dbReference>
<evidence type="ECO:0000256" key="13">
    <source>
        <dbReference type="PIRSR" id="PIRSR001529-1"/>
    </source>
</evidence>
<evidence type="ECO:0000313" key="18">
    <source>
        <dbReference type="EMBL" id="SKA72546.1"/>
    </source>
</evidence>
<dbReference type="Pfam" id="PF02403">
    <property type="entry name" value="Seryl_tRNA_N"/>
    <property type="match status" value="1"/>
</dbReference>
<dbReference type="GO" id="GO:0005524">
    <property type="term" value="F:ATP binding"/>
    <property type="evidence" value="ECO:0007669"/>
    <property type="project" value="UniProtKB-UniRule"/>
</dbReference>
<dbReference type="PANTHER" id="PTHR43697">
    <property type="entry name" value="SERYL-TRNA SYNTHETASE"/>
    <property type="match status" value="1"/>
</dbReference>
<dbReference type="OrthoDB" id="9804647at2"/>
<comment type="similarity">
    <text evidence="3 12">Belongs to the class-II aminoacyl-tRNA synthetase family. Type-1 seryl-tRNA synthetase subfamily.</text>
</comment>
<dbReference type="Gene3D" id="1.10.287.40">
    <property type="entry name" value="Serine-tRNA synthetase, tRNA binding domain"/>
    <property type="match status" value="1"/>
</dbReference>
<dbReference type="InterPro" id="IPR002314">
    <property type="entry name" value="aa-tRNA-synt_IIb"/>
</dbReference>
<proteinExistence type="inferred from homology"/>
<evidence type="ECO:0000256" key="4">
    <source>
        <dbReference type="ARBA" id="ARBA00022490"/>
    </source>
</evidence>
<evidence type="ECO:0000256" key="12">
    <source>
        <dbReference type="HAMAP-Rule" id="MF_00176"/>
    </source>
</evidence>
<evidence type="ECO:0000256" key="14">
    <source>
        <dbReference type="PIRSR" id="PIRSR001529-2"/>
    </source>
</evidence>
<dbReference type="EC" id="6.1.1.11" evidence="12"/>
<feature type="binding site" evidence="13">
    <location>
        <position position="382"/>
    </location>
    <ligand>
        <name>L-serine</name>
        <dbReference type="ChEBI" id="CHEBI:33384"/>
    </ligand>
</feature>
<dbReference type="NCBIfam" id="TIGR00414">
    <property type="entry name" value="serS"/>
    <property type="match status" value="1"/>
</dbReference>
<evidence type="ECO:0000256" key="3">
    <source>
        <dbReference type="ARBA" id="ARBA00010728"/>
    </source>
</evidence>
<evidence type="ECO:0000256" key="11">
    <source>
        <dbReference type="ARBA" id="ARBA00048823"/>
    </source>
</evidence>
<dbReference type="STRING" id="1121449.SAMN02745704_00432"/>
<dbReference type="PROSITE" id="PS50862">
    <property type="entry name" value="AA_TRNA_LIGASE_II"/>
    <property type="match status" value="1"/>
</dbReference>
<evidence type="ECO:0000259" key="17">
    <source>
        <dbReference type="PROSITE" id="PS50862"/>
    </source>
</evidence>
<dbReference type="HAMAP" id="MF_00176">
    <property type="entry name" value="Ser_tRNA_synth_type1"/>
    <property type="match status" value="1"/>
</dbReference>